<organism evidence="1 2">
    <name type="scientific">Rubritalea squalenifaciens DSM 18772</name>
    <dbReference type="NCBI Taxonomy" id="1123071"/>
    <lineage>
        <taxon>Bacteria</taxon>
        <taxon>Pseudomonadati</taxon>
        <taxon>Verrucomicrobiota</taxon>
        <taxon>Verrucomicrobiia</taxon>
        <taxon>Verrucomicrobiales</taxon>
        <taxon>Rubritaleaceae</taxon>
        <taxon>Rubritalea</taxon>
    </lineage>
</organism>
<reference evidence="1 2" key="1">
    <citation type="submission" date="2016-11" db="EMBL/GenBank/DDBJ databases">
        <authorList>
            <person name="Jaros S."/>
            <person name="Januszkiewicz K."/>
            <person name="Wedrychowicz H."/>
        </authorList>
    </citation>
    <scope>NUCLEOTIDE SEQUENCE [LARGE SCALE GENOMIC DNA]</scope>
    <source>
        <strain evidence="1 2">DSM 18772</strain>
    </source>
</reference>
<dbReference type="EMBL" id="FQYR01000006">
    <property type="protein sequence ID" value="SHK21891.1"/>
    <property type="molecule type" value="Genomic_DNA"/>
</dbReference>
<sequence length="99" mass="11325">MKPSTTASKAFLTLVFLYFCSFPILRLTLVQEFGVCTNDRVFGMTHDTSVALRKGHYTGYRTQWKIAGYLSLIYYPLLMVDEQITGVDYPSLPHMFTSI</sequence>
<name>A0A1M6QNQ5_9BACT</name>
<gene>
    <name evidence="1" type="ORF">SAMN02745181_3457</name>
</gene>
<accession>A0A1M6QNQ5</accession>
<dbReference type="STRING" id="1123071.SAMN02745181_3457"/>
<proteinExistence type="predicted"/>
<dbReference type="InParanoid" id="A0A1M6QNQ5"/>
<dbReference type="AlphaFoldDB" id="A0A1M6QNQ5"/>
<protein>
    <submittedName>
        <fullName evidence="1">Uncharacterized protein</fullName>
    </submittedName>
</protein>
<dbReference type="RefSeq" id="WP_143185011.1">
    <property type="nucleotide sequence ID" value="NZ_FQYR01000006.1"/>
</dbReference>
<evidence type="ECO:0000313" key="2">
    <source>
        <dbReference type="Proteomes" id="UP000184510"/>
    </source>
</evidence>
<dbReference type="Proteomes" id="UP000184510">
    <property type="component" value="Unassembled WGS sequence"/>
</dbReference>
<keyword evidence="2" id="KW-1185">Reference proteome</keyword>
<evidence type="ECO:0000313" key="1">
    <source>
        <dbReference type="EMBL" id="SHK21891.1"/>
    </source>
</evidence>